<sequence>MRRISVTNKTLVILGIILGLILGTGYFFTPKLMALVIREYEEAGNQDVDIILKERLIRFFPGSEEARWEAYALAERFLEREERVMIGPDFVGGGAGKDISLPPEKVVYCLQKVAQAQKEEMWKYNSYEKLGEFYRSQGNYQEAEKYYLIAAQGFKEADSDFRIGDINRNLVDMYLETGKLEKALSLIEQSLQKYPDQYRGEFLSRKGDVFFRLEDYIQAEACFRDALAQAEEDWDQILAEHKDQEENMNATLDQQPVYRHSKSKLEMIHSMKKGEKMPKGKVKGEILRGNSPMPNVLVYLINEKEYDGRMSNFEGIESGSPYKTDNQGKFEFDGIVPGKYFMVLGLVPQDLEGLGRFKELKAFTVEGGKTKELKYVFQPKVNILEPAGQQTFRTGEKLKIRWEEVPRAEAYNLQITLKLENGYVSRVFRSGLRGNSYVFNPQGLALREMNFVAWGDGYVLAPSAILGSFYPGAEIFFAIEAVDQEGRSISDSEGYVLQLNGNYPSIQVQGTSPQSLGDKLVIEKKYPEAVHAYLQELKEKPKDPYALLSLARFYNYGWTEEASDLKKAAEYYERLLRVNRDVFLVEEAAGANVQAGNHRRAIELYKEIEDEMSKSSFWFQTMGELYFKTGETEKALDYYLTYLNKEKEFRDLGPVIAYLYHDDVLGAVKLLKENSYSQRARYNSDGESEKPADINLLISSLESYYSGTKSVLNRDNFRKYLLEIMNIDGSNRFEQVRAFQTKIQSLGDKDVLVIVLRELAQDRR</sequence>
<gene>
    <name evidence="2" type="ORF">DCMF_20295</name>
</gene>
<dbReference type="RefSeq" id="WP_148136115.1">
    <property type="nucleotide sequence ID" value="NZ_CP017634.1"/>
</dbReference>
<evidence type="ECO:0000313" key="2">
    <source>
        <dbReference type="EMBL" id="ATW26794.1"/>
    </source>
</evidence>
<dbReference type="PANTHER" id="PTHR12558:SF13">
    <property type="entry name" value="CELL DIVISION CYCLE PROTEIN 27 HOMOLOG"/>
    <property type="match status" value="1"/>
</dbReference>
<dbReference type="Proteomes" id="UP000323521">
    <property type="component" value="Chromosome"/>
</dbReference>
<keyword evidence="3" id="KW-1185">Reference proteome</keyword>
<dbReference type="EMBL" id="CP017634">
    <property type="protein sequence ID" value="ATW26794.1"/>
    <property type="molecule type" value="Genomic_DNA"/>
</dbReference>
<dbReference type="SMART" id="SM00028">
    <property type="entry name" value="TPR"/>
    <property type="match status" value="5"/>
</dbReference>
<dbReference type="InterPro" id="IPR011990">
    <property type="entry name" value="TPR-like_helical_dom_sf"/>
</dbReference>
<dbReference type="AlphaFoldDB" id="A0A3G1KWE8"/>
<dbReference type="Gene3D" id="1.25.40.10">
    <property type="entry name" value="Tetratricopeptide repeat domain"/>
    <property type="match status" value="3"/>
</dbReference>
<protein>
    <recommendedName>
        <fullName evidence="4">Tetratricopeptide repeat protein</fullName>
    </recommendedName>
</protein>
<evidence type="ECO:0008006" key="4">
    <source>
        <dbReference type="Google" id="ProtNLM"/>
    </source>
</evidence>
<evidence type="ECO:0000256" key="1">
    <source>
        <dbReference type="SAM" id="Phobius"/>
    </source>
</evidence>
<evidence type="ECO:0000313" key="3">
    <source>
        <dbReference type="Proteomes" id="UP000323521"/>
    </source>
</evidence>
<keyword evidence="1" id="KW-0472">Membrane</keyword>
<accession>A0A3G1KWE8</accession>
<dbReference type="OrthoDB" id="5450625at2"/>
<proteinExistence type="predicted"/>
<keyword evidence="1" id="KW-1133">Transmembrane helix</keyword>
<dbReference type="Pfam" id="PF13424">
    <property type="entry name" value="TPR_12"/>
    <property type="match status" value="1"/>
</dbReference>
<dbReference type="InterPro" id="IPR019734">
    <property type="entry name" value="TPR_rpt"/>
</dbReference>
<dbReference type="SUPFAM" id="SSF48452">
    <property type="entry name" value="TPR-like"/>
    <property type="match status" value="2"/>
</dbReference>
<keyword evidence="1" id="KW-0812">Transmembrane</keyword>
<feature type="transmembrane region" description="Helical" evidence="1">
    <location>
        <begin position="12"/>
        <end position="29"/>
    </location>
</feature>
<reference evidence="2 3" key="1">
    <citation type="submission" date="2016-10" db="EMBL/GenBank/DDBJ databases">
        <title>Complete Genome Sequence of Peptococcaceae strain DCMF.</title>
        <authorList>
            <person name="Edwards R.J."/>
            <person name="Holland S.I."/>
            <person name="Deshpande N.P."/>
            <person name="Wong Y.K."/>
            <person name="Ertan H."/>
            <person name="Manefield M."/>
            <person name="Russell T.L."/>
            <person name="Lee M.J."/>
        </authorList>
    </citation>
    <scope>NUCLEOTIDE SEQUENCE [LARGE SCALE GENOMIC DNA]</scope>
    <source>
        <strain evidence="2 3">DCMF</strain>
    </source>
</reference>
<name>A0A3G1KWE8_FORW1</name>
<dbReference type="KEGG" id="fwa:DCMF_20295"/>
<dbReference type="PANTHER" id="PTHR12558">
    <property type="entry name" value="CELL DIVISION CYCLE 16,23,27"/>
    <property type="match status" value="1"/>
</dbReference>
<organism evidence="2 3">
    <name type="scientific">Formimonas warabiya</name>
    <dbReference type="NCBI Taxonomy" id="1761012"/>
    <lineage>
        <taxon>Bacteria</taxon>
        <taxon>Bacillati</taxon>
        <taxon>Bacillota</taxon>
        <taxon>Clostridia</taxon>
        <taxon>Eubacteriales</taxon>
        <taxon>Peptococcaceae</taxon>
        <taxon>Candidatus Formimonas</taxon>
    </lineage>
</organism>